<evidence type="ECO:0000313" key="1">
    <source>
        <dbReference type="EMBL" id="XFO72966.1"/>
    </source>
</evidence>
<reference evidence="1" key="1">
    <citation type="submission" date="2024-05" db="EMBL/GenBank/DDBJ databases">
        <title>Isolation and characterization of Sporomusa carbonis sp. nov., a carboxydotrophic hydrogenogen in the genus of Sporomusa isolated from a charcoal burning pile.</title>
        <authorList>
            <person name="Boeer T."/>
            <person name="Rosenbaum F."/>
            <person name="Eysell L."/>
            <person name="Mueller V."/>
            <person name="Daniel R."/>
            <person name="Poehlein A."/>
        </authorList>
    </citation>
    <scope>NUCLEOTIDE SEQUENCE [LARGE SCALE GENOMIC DNA]</scope>
    <source>
        <strain evidence="1">DSM 3132</strain>
    </source>
</reference>
<proteinExistence type="predicted"/>
<evidence type="ECO:0000313" key="2">
    <source>
        <dbReference type="Proteomes" id="UP000216052"/>
    </source>
</evidence>
<protein>
    <submittedName>
        <fullName evidence="1">Uncharacterized protein</fullName>
    </submittedName>
</protein>
<dbReference type="Proteomes" id="UP000216052">
    <property type="component" value="Chromosome"/>
</dbReference>
<dbReference type="EMBL" id="CP155571">
    <property type="protein sequence ID" value="XFO72966.1"/>
    <property type="molecule type" value="Genomic_DNA"/>
</dbReference>
<accession>A0ABZ3J4A8</accession>
<sequence>MITGIVITALVLVSFLALVITVETYLEKNNQCL</sequence>
<keyword evidence="2" id="KW-1185">Reference proteome</keyword>
<gene>
    <name evidence="1" type="ORF">SPACI_030230</name>
</gene>
<name>A0ABZ3J4A8_SPOA4</name>
<organism evidence="1 2">
    <name type="scientific">Sporomusa acidovorans (strain ATCC 49682 / DSM 3132 / Mol)</name>
    <dbReference type="NCBI Taxonomy" id="1123286"/>
    <lineage>
        <taxon>Bacteria</taxon>
        <taxon>Bacillati</taxon>
        <taxon>Bacillota</taxon>
        <taxon>Negativicutes</taxon>
        <taxon>Selenomonadales</taxon>
        <taxon>Sporomusaceae</taxon>
        <taxon>Sporomusa</taxon>
    </lineage>
</organism>